<gene>
    <name evidence="2" type="ORF">F8E02_04035</name>
</gene>
<dbReference type="InterPro" id="IPR051159">
    <property type="entry name" value="Hexapeptide_acetyltransf"/>
</dbReference>
<dbReference type="Pfam" id="PF00132">
    <property type="entry name" value="Hexapep"/>
    <property type="match status" value="1"/>
</dbReference>
<dbReference type="GO" id="GO:0016746">
    <property type="term" value="F:acyltransferase activity"/>
    <property type="evidence" value="ECO:0007669"/>
    <property type="project" value="UniProtKB-KW"/>
</dbReference>
<proteinExistence type="predicted"/>
<dbReference type="PANTHER" id="PTHR23416">
    <property type="entry name" value="SIALIC ACID SYNTHASE-RELATED"/>
    <property type="match status" value="1"/>
</dbReference>
<dbReference type="EMBL" id="WBKO01000001">
    <property type="protein sequence ID" value="MDV2481191.1"/>
    <property type="molecule type" value="Genomic_DNA"/>
</dbReference>
<keyword evidence="1" id="KW-0808">Transferase</keyword>
<evidence type="ECO:0000313" key="3">
    <source>
        <dbReference type="Proteomes" id="UP001281203"/>
    </source>
</evidence>
<comment type="caution">
    <text evidence="2">The sequence shown here is derived from an EMBL/GenBank/DDBJ whole genome shotgun (WGS) entry which is preliminary data.</text>
</comment>
<name>A0ABU3X188_9EURY</name>
<dbReference type="CDD" id="cd04647">
    <property type="entry name" value="LbH_MAT_like"/>
    <property type="match status" value="1"/>
</dbReference>
<dbReference type="Proteomes" id="UP001281203">
    <property type="component" value="Unassembled WGS sequence"/>
</dbReference>
<protein>
    <submittedName>
        <fullName evidence="2">Acyltransferase</fullName>
    </submittedName>
</protein>
<organism evidence="2 3">
    <name type="scientific">Methanoculleus caldifontis</name>
    <dbReference type="NCBI Taxonomy" id="2651577"/>
    <lineage>
        <taxon>Archaea</taxon>
        <taxon>Methanobacteriati</taxon>
        <taxon>Methanobacteriota</taxon>
        <taxon>Stenosarchaea group</taxon>
        <taxon>Methanomicrobia</taxon>
        <taxon>Methanomicrobiales</taxon>
        <taxon>Methanomicrobiaceae</taxon>
        <taxon>Methanoculleus</taxon>
    </lineage>
</organism>
<sequence>MITDAYFFLKKIPLLIKGVKIRDHCAFVRVKFLGKARIEPYCRIIGDPEIIIGDTFYMNAGCHILGNIVIGNDVQIGPKTVIWGRDHGISRDRLIREQPHVKKAIHIGNDVWIGANVTVLKGVTLGDGAIVGAGSVVTKDVPDYAVVVGNPARIMRYRE</sequence>
<reference evidence="2 3" key="1">
    <citation type="submission" date="2019-10" db="EMBL/GenBank/DDBJ databases">
        <title>Isolation and characterization of Methanoculleus sp. Wushi-C6 from a hot spring well.</title>
        <authorList>
            <person name="Chen S.-C."/>
            <person name="Lan Z.-H."/>
            <person name="You Y.-T."/>
            <person name="Lai M.-C."/>
        </authorList>
    </citation>
    <scope>NUCLEOTIDE SEQUENCE [LARGE SCALE GENOMIC DNA]</scope>
    <source>
        <strain evidence="2 3">Wushi-C6</strain>
    </source>
</reference>
<dbReference type="PANTHER" id="PTHR23416:SF78">
    <property type="entry name" value="LIPOPOLYSACCHARIDE BIOSYNTHESIS O-ACETYL TRANSFERASE WBBJ-RELATED"/>
    <property type="match status" value="1"/>
</dbReference>
<dbReference type="InterPro" id="IPR001451">
    <property type="entry name" value="Hexapep"/>
</dbReference>
<dbReference type="InterPro" id="IPR011004">
    <property type="entry name" value="Trimer_LpxA-like_sf"/>
</dbReference>
<dbReference type="InterPro" id="IPR018357">
    <property type="entry name" value="Hexapep_transf_CS"/>
</dbReference>
<dbReference type="PROSITE" id="PS00101">
    <property type="entry name" value="HEXAPEP_TRANSFERASES"/>
    <property type="match status" value="1"/>
</dbReference>
<evidence type="ECO:0000256" key="1">
    <source>
        <dbReference type="ARBA" id="ARBA00022679"/>
    </source>
</evidence>
<dbReference type="SUPFAM" id="SSF51161">
    <property type="entry name" value="Trimeric LpxA-like enzymes"/>
    <property type="match status" value="1"/>
</dbReference>
<accession>A0ABU3X188</accession>
<keyword evidence="3" id="KW-1185">Reference proteome</keyword>
<dbReference type="Gene3D" id="2.160.10.10">
    <property type="entry name" value="Hexapeptide repeat proteins"/>
    <property type="match status" value="1"/>
</dbReference>
<keyword evidence="2" id="KW-0012">Acyltransferase</keyword>
<evidence type="ECO:0000313" key="2">
    <source>
        <dbReference type="EMBL" id="MDV2481191.1"/>
    </source>
</evidence>